<protein>
    <submittedName>
        <fullName evidence="1">Uncharacterized protein</fullName>
    </submittedName>
</protein>
<dbReference type="Proteomes" id="UP000616608">
    <property type="component" value="Unassembled WGS sequence"/>
</dbReference>
<dbReference type="AlphaFoldDB" id="A0A917G196"/>
<organism evidence="1 2">
    <name type="scientific">Lysinibacillus alkalisoli</name>
    <dbReference type="NCBI Taxonomy" id="1911548"/>
    <lineage>
        <taxon>Bacteria</taxon>
        <taxon>Bacillati</taxon>
        <taxon>Bacillota</taxon>
        <taxon>Bacilli</taxon>
        <taxon>Bacillales</taxon>
        <taxon>Bacillaceae</taxon>
        <taxon>Lysinibacillus</taxon>
    </lineage>
</organism>
<gene>
    <name evidence="1" type="ORF">GCM10007425_10230</name>
</gene>
<dbReference type="EMBL" id="BMJT01000003">
    <property type="protein sequence ID" value="GGG17777.1"/>
    <property type="molecule type" value="Genomic_DNA"/>
</dbReference>
<evidence type="ECO:0000313" key="2">
    <source>
        <dbReference type="Proteomes" id="UP000616608"/>
    </source>
</evidence>
<name>A0A917G196_9BACI</name>
<comment type="caution">
    <text evidence="1">The sequence shown here is derived from an EMBL/GenBank/DDBJ whole genome shotgun (WGS) entry which is preliminary data.</text>
</comment>
<sequence length="185" mass="21833">MEQTKQKVNKWIEQTFYQMVNGIDIAHFEQHIQQAIHMKRAQSTTSNYLDDVMMNLTYYEQNNAQWYALFEQMLANQVPFTTDFMEAELLMAQMQIRQQMTEQRAALLQLFTEAYTTQNLTENIILYDYAYAMIAHGLRIDFLTMATKHPQKELLTTVNAEETLRIIDGYVNYHADQIARQLTLV</sequence>
<keyword evidence="2" id="KW-1185">Reference proteome</keyword>
<accession>A0A917G196</accession>
<dbReference type="RefSeq" id="WP_188613953.1">
    <property type="nucleotide sequence ID" value="NZ_BMJT01000003.1"/>
</dbReference>
<reference evidence="1" key="2">
    <citation type="submission" date="2020-09" db="EMBL/GenBank/DDBJ databases">
        <authorList>
            <person name="Sun Q."/>
            <person name="Zhou Y."/>
        </authorList>
    </citation>
    <scope>NUCLEOTIDE SEQUENCE</scope>
    <source>
        <strain evidence="1">CGMCC 1.15760</strain>
    </source>
</reference>
<proteinExistence type="predicted"/>
<evidence type="ECO:0000313" key="1">
    <source>
        <dbReference type="EMBL" id="GGG17777.1"/>
    </source>
</evidence>
<reference evidence="1" key="1">
    <citation type="journal article" date="2014" name="Int. J. Syst. Evol. Microbiol.">
        <title>Complete genome sequence of Corynebacterium casei LMG S-19264T (=DSM 44701T), isolated from a smear-ripened cheese.</title>
        <authorList>
            <consortium name="US DOE Joint Genome Institute (JGI-PGF)"/>
            <person name="Walter F."/>
            <person name="Albersmeier A."/>
            <person name="Kalinowski J."/>
            <person name="Ruckert C."/>
        </authorList>
    </citation>
    <scope>NUCLEOTIDE SEQUENCE</scope>
    <source>
        <strain evidence="1">CGMCC 1.15760</strain>
    </source>
</reference>